<feature type="region of interest" description="Disordered" evidence="8">
    <location>
        <begin position="77"/>
        <end position="96"/>
    </location>
</feature>
<dbReference type="CDD" id="cd09233">
    <property type="entry name" value="ACE1-Sec16-like"/>
    <property type="match status" value="1"/>
</dbReference>
<keyword evidence="4 7" id="KW-0256">Endoplasmic reticulum</keyword>
<protein>
    <recommendedName>
        <fullName evidence="7">Protein transport protein sec16</fullName>
    </recommendedName>
</protein>
<proteinExistence type="inferred from homology"/>
<organism evidence="11 12">
    <name type="scientific">Maudiozyma saulgeensis</name>
    <dbReference type="NCBI Taxonomy" id="1789683"/>
    <lineage>
        <taxon>Eukaryota</taxon>
        <taxon>Fungi</taxon>
        <taxon>Dikarya</taxon>
        <taxon>Ascomycota</taxon>
        <taxon>Saccharomycotina</taxon>
        <taxon>Saccharomycetes</taxon>
        <taxon>Saccharomycetales</taxon>
        <taxon>Saccharomycetaceae</taxon>
        <taxon>Maudiozyma</taxon>
    </lineage>
</organism>
<dbReference type="Pfam" id="PF12931">
    <property type="entry name" value="TPR_Sec16"/>
    <property type="match status" value="1"/>
</dbReference>
<dbReference type="InterPro" id="IPR024340">
    <property type="entry name" value="Sec16_CCD"/>
</dbReference>
<feature type="region of interest" description="Disordered" evidence="8">
    <location>
        <begin position="1760"/>
        <end position="1797"/>
    </location>
</feature>
<evidence type="ECO:0000259" key="9">
    <source>
        <dbReference type="Pfam" id="PF12931"/>
    </source>
</evidence>
<evidence type="ECO:0000256" key="3">
    <source>
        <dbReference type="ARBA" id="ARBA00022448"/>
    </source>
</evidence>
<feature type="region of interest" description="Disordered" evidence="8">
    <location>
        <begin position="1"/>
        <end position="61"/>
    </location>
</feature>
<comment type="similarity">
    <text evidence="2 7">Belongs to the SEC16 family.</text>
</comment>
<evidence type="ECO:0000256" key="2">
    <source>
        <dbReference type="ARBA" id="ARBA00005927"/>
    </source>
</evidence>
<dbReference type="GO" id="GO:0007030">
    <property type="term" value="P:Golgi organization"/>
    <property type="evidence" value="ECO:0007669"/>
    <property type="project" value="TreeGrafter"/>
</dbReference>
<feature type="compositionally biased region" description="Basic and acidic residues" evidence="8">
    <location>
        <begin position="1760"/>
        <end position="1779"/>
    </location>
</feature>
<feature type="region of interest" description="Disordered" evidence="8">
    <location>
        <begin position="2159"/>
        <end position="2190"/>
    </location>
</feature>
<keyword evidence="12" id="KW-1185">Reference proteome</keyword>
<keyword evidence="7" id="KW-0072">Autophagy</keyword>
<reference evidence="11 12" key="1">
    <citation type="submission" date="2017-04" db="EMBL/GenBank/DDBJ databases">
        <authorList>
            <person name="Afonso C.L."/>
            <person name="Miller P.J."/>
            <person name="Scott M.A."/>
            <person name="Spackman E."/>
            <person name="Goraichik I."/>
            <person name="Dimitrov K.M."/>
            <person name="Suarez D.L."/>
            <person name="Swayne D.E."/>
        </authorList>
    </citation>
    <scope>NUCLEOTIDE SEQUENCE [LARGE SCALE GENOMIC DNA]</scope>
</reference>
<dbReference type="Gene3D" id="1.20.58.940">
    <property type="match status" value="1"/>
</dbReference>
<dbReference type="EMBL" id="FXLY01000007">
    <property type="protein sequence ID" value="SMN21204.1"/>
    <property type="molecule type" value="Genomic_DNA"/>
</dbReference>
<keyword evidence="7" id="KW-0472">Membrane</keyword>
<keyword evidence="11" id="KW-0167">Capsid protein</keyword>
<comment type="subcellular location">
    <subcellularLocation>
        <location evidence="1">Endoplasmic reticulum membrane</location>
        <topology evidence="1">Peripheral membrane protein</topology>
        <orientation evidence="1">Cytoplasmic side</orientation>
    </subcellularLocation>
</comment>
<feature type="compositionally biased region" description="Polar residues" evidence="8">
    <location>
        <begin position="2297"/>
        <end position="2324"/>
    </location>
</feature>
<feature type="region of interest" description="Disordered" evidence="8">
    <location>
        <begin position="745"/>
        <end position="784"/>
    </location>
</feature>
<dbReference type="GO" id="GO:0005789">
    <property type="term" value="C:endoplasmic reticulum membrane"/>
    <property type="evidence" value="ECO:0007669"/>
    <property type="project" value="UniProtKB-SubCell"/>
</dbReference>
<evidence type="ECO:0000256" key="7">
    <source>
        <dbReference type="RuleBase" id="RU364101"/>
    </source>
</evidence>
<sequence>MATDAKRKKNQKKKARQKQKKAEQKALQQTTESSSAGTEISESTEEDSTTIPTTDNSVISSIPHAVTTVLDDIVDKTQQEVVPQQQEQQHDDLDSFIEDKDNTIDLEAENKLPKHNSIVESNTIPEMEENQQSVEETESQIPDLSMEQSFTHNTIEMHEPIPEHTANILNTESPSLQTEETEEIKEQPLLSNEVPELVDENAVMNETETKEEMEITQPIDTSITEQIIELPKADVNTQETSLENEFHMEPIDNTNMIEQDVFTNETKQRVHDVESGVPEAKVSNNNELEMNVSNDEVGGYMGLKSETENPILNQIPTEEPMNIDREESLLLEEDSSINKSFENTVVHSELSYDSYSQNETNFQTHGNRTDDSMNMNHHQDEILFSQNNEVEVETMPWEQEKREPIALETQLQDNYQDKETNNTNDFYEQTEQPATIHSELFTKTEDPLNQNIVPESTKTEQETDIQTGNIIQGTSNSNSLFAADNEQDDELLPWEVETDTNPEIVSNPVATSPELQQGDYALPDNSNQDVTITDIPTEIQQANSNPQSTTAVENENNTVDTTKNNFSFMDDDEDLLEDDDSFLDSDEELPTDLEPKTTVQEDQQFNSNVETSFTTNVSSSLNVSKYAPQGTTSLAQSVEVPMERSGIVQPPPMIFSNTIQQPQIGSQTPSTQLQTSVNSQKTVETINKAKQKSDAYDFPSDLLGSNPKPIHAKAVATPTMRYGSIPSMDMNPPSVRKTSIPYSPLQTSAAPPPPPMTHNKRHSQQHVQISTPTMNQPPVRSRVSSGVGMIQPQAPLTVGIPQPGMPYARQRATSILSNGSGMGIYPPATTYTQPLSPQGGNTVGTPAIPSKKSKYAPASNVQQQVVNQQRSYTQPPTGYVSGQSMLNSNAGMMTQPIFPPNGNTQINAMQQPVLPPTSFMSSPTMANQGPISSNAYSVNQVLQKPNNIPVVKQQYYPPTSQNITSNQQILKTHEAQLNHRSNYAPQVSQTEYPTGLGINAQSQVPMQQALFQSNTVQTSAVDHQSLLTRQFPLFCWGKSNKIVYGIPEANSMYSGTGFSLNTINIVNYDSILITSDVMKTYIGPLSPKTKKVELEKWLDSMLNNMPEDFNDTTSLIWNILKGYVNGTADLESIANMLCDTTSTRMYVTQPFTLPKPVANASRLEPNTQNRVLALLQIGNYEDALNIALEGQDFTMALLVGSLAGKETWSSVVDSYLRMGSPTYSDHGINVLSLLFQVFIGNSKIAIANIYNNQEHITWAIQNWRYIVSVILANAKSVTGSTTLKVGQLPPMILEFLVEFAIFLYKQGLNLEADILFVIARIPLSFSPVITGSDVYFKYIGQPSTTESLIWSEIYEYTRSITEPTFKGFPTLLSQKMNYGFALEQQNLSSQAAKYNENVATKIKSLPRKDAYAANLMNSSNILTARINNSSTGWLGKPKLSSVWGQLDKSFNKYIGGDVDKKPTQTPEKDVFGTYTPYTSNHSSVVDLDQTNLNQYQPQGNYRPLGQVAHHSTTPGNVLSMEHLKKASHHTFGEQNHYETPLRIGESLQGSPGRTYTTEVGRHVPTPHNPLPRVQSEIFETNKVAPPPIIRGDTSNLVLQRSVTHDHLNMEVTEPMTTLANDIANIGPPQPLNRQAVTSGPLSGPPRRSSNVSVHSEVPPPPKGRLNKGKSSHRQPNNNAISIDQLTSLQTTPSSNTLTGNVPPISAVSQSAMKRTPESDITSKTSITMEHSMRNELTDHVTNLPVEINSFNDLIKEDTQLEKTDSSNKLNLKENEKEVNDQDVITEENTKNNPSQHDINVLDHINEDTQNDELESPNLSEPPLEQGLPRENEEKIVRNATDLKTIDDSISDGNVTEKSDDISYSRVNVHERTEFSEDDNLKTKIGVTAIHSNDQEIESPEKDTLQQMDHTVLDSNEEKIHQSLEFAPEEITETAEVPPAILQTTKNEMNDGILAIDPTNITPQNEQEETEEIPPVEKTEEIMDNSKPPNIIAENKVSIAKKHNAYAPNNAKTKPKVKNNPYLPKNATSNQNLNTEQFPELSGETNMFTYNNYVPSPYSNSENEKIAEDSSDRSNMNSESQESNNFQPYMQPLSPDMMGSPVNNSNAPRKSFSNDKFGPIKEADEVSMETFEPVIKKNTGNNFNTFTAEVTNTEYNDVIEDESESEDEHNGKPNNEIKKNSVKKNNVNDLTGDNQSIWRRWLGKDPGEKKAVKAKLGNENSFYYDNELKRWVDRNATEEQKKEMAEASKPGPPPPIIKRKDLGPTSSPRASANHNIAPPSAFSPVVPMDPLTGKPLTRPSSSSDKIETASPTADSTSRFSTNPNIESLVGKKANDLDDLLKVSASVNRGGKRKKKANRGYVNAM</sequence>
<feature type="region of interest" description="Disordered" evidence="8">
    <location>
        <begin position="542"/>
        <end position="590"/>
    </location>
</feature>
<evidence type="ECO:0000313" key="12">
    <source>
        <dbReference type="Proteomes" id="UP000196158"/>
    </source>
</evidence>
<dbReference type="PANTHER" id="PTHR13402">
    <property type="entry name" value="RGPR-RELATED"/>
    <property type="match status" value="1"/>
</dbReference>
<dbReference type="InterPro" id="IPR024298">
    <property type="entry name" value="Sec16_Sec23-bd"/>
</dbReference>
<comment type="function">
    <text evidence="6 7">Involved in the initiation of assembly of the COPII coat required for the formation of transport vesicles from the endoplasmic reticulum (ER) and the selection of cargo molecules. Also involved in autophagy.</text>
</comment>
<feature type="region of interest" description="Disordered" evidence="8">
    <location>
        <begin position="2008"/>
        <end position="2030"/>
    </location>
</feature>
<accession>A0A1X7R6I1</accession>
<keyword evidence="7" id="KW-0653">Protein transport</keyword>
<evidence type="ECO:0000256" key="5">
    <source>
        <dbReference type="ARBA" id="ARBA00022892"/>
    </source>
</evidence>
<feature type="region of interest" description="Disordered" evidence="8">
    <location>
        <begin position="1620"/>
        <end position="1677"/>
    </location>
</feature>
<dbReference type="PANTHER" id="PTHR13402:SF6">
    <property type="entry name" value="SECRETORY 16, ISOFORM I"/>
    <property type="match status" value="1"/>
</dbReference>
<dbReference type="GO" id="GO:0015031">
    <property type="term" value="P:protein transport"/>
    <property type="evidence" value="ECO:0007669"/>
    <property type="project" value="UniProtKB-KW"/>
</dbReference>
<feature type="compositionally biased region" description="Low complexity" evidence="8">
    <location>
        <begin position="1638"/>
        <end position="1649"/>
    </location>
</feature>
<dbReference type="Proteomes" id="UP000196158">
    <property type="component" value="Unassembled WGS sequence"/>
</dbReference>
<name>A0A1X7R6I1_9SACH</name>
<evidence type="ECO:0000256" key="4">
    <source>
        <dbReference type="ARBA" id="ARBA00022824"/>
    </source>
</evidence>
<gene>
    <name evidence="11" type="ORF">KASA_0L02464G</name>
</gene>
<feature type="compositionally biased region" description="Acidic residues" evidence="8">
    <location>
        <begin position="569"/>
        <end position="590"/>
    </location>
</feature>
<feature type="compositionally biased region" description="Low complexity" evidence="8">
    <location>
        <begin position="2073"/>
        <end position="2084"/>
    </location>
</feature>
<feature type="region of interest" description="Disordered" evidence="8">
    <location>
        <begin position="2053"/>
        <end position="2116"/>
    </location>
</feature>
<feature type="compositionally biased region" description="Polar residues" evidence="8">
    <location>
        <begin position="1690"/>
        <end position="1699"/>
    </location>
</feature>
<dbReference type="Gene3D" id="6.20.50.30">
    <property type="match status" value="1"/>
</dbReference>
<evidence type="ECO:0000256" key="8">
    <source>
        <dbReference type="SAM" id="MobiDB-lite"/>
    </source>
</evidence>
<dbReference type="GO" id="GO:0006914">
    <property type="term" value="P:autophagy"/>
    <property type="evidence" value="ECO:0007669"/>
    <property type="project" value="UniProtKB-KW"/>
</dbReference>
<evidence type="ECO:0000313" key="11">
    <source>
        <dbReference type="EMBL" id="SMN21204.1"/>
    </source>
</evidence>
<keyword evidence="5 7" id="KW-0931">ER-Golgi transport</keyword>
<dbReference type="GO" id="GO:0070971">
    <property type="term" value="C:endoplasmic reticulum exit site"/>
    <property type="evidence" value="ECO:0007669"/>
    <property type="project" value="TreeGrafter"/>
</dbReference>
<feature type="compositionally biased region" description="Basic and acidic residues" evidence="8">
    <location>
        <begin position="2167"/>
        <end position="2178"/>
    </location>
</feature>
<feature type="region of interest" description="Disordered" evidence="8">
    <location>
        <begin position="2237"/>
        <end position="2333"/>
    </location>
</feature>
<dbReference type="OrthoDB" id="8918678at2759"/>
<feature type="region of interest" description="Disordered" evidence="8">
    <location>
        <begin position="1690"/>
        <end position="1722"/>
    </location>
</feature>
<feature type="compositionally biased region" description="Polar residues" evidence="8">
    <location>
        <begin position="765"/>
        <end position="784"/>
    </location>
</feature>
<feature type="compositionally biased region" description="Polar residues" evidence="8">
    <location>
        <begin position="1706"/>
        <end position="1722"/>
    </location>
</feature>
<evidence type="ECO:0000256" key="6">
    <source>
        <dbReference type="ARBA" id="ARBA00024687"/>
    </source>
</evidence>
<evidence type="ECO:0000256" key="1">
    <source>
        <dbReference type="ARBA" id="ARBA00004397"/>
    </source>
</evidence>
<dbReference type="GO" id="GO:0012507">
    <property type="term" value="C:ER to Golgi transport vesicle membrane"/>
    <property type="evidence" value="ECO:0007669"/>
    <property type="project" value="TreeGrafter"/>
</dbReference>
<keyword evidence="3 7" id="KW-0813">Transport</keyword>
<feature type="domain" description="Sec16 Sec23-binding" evidence="9">
    <location>
        <begin position="1172"/>
        <end position="1457"/>
    </location>
</feature>
<feature type="domain" description="Sec16 central conserved" evidence="10">
    <location>
        <begin position="1032"/>
        <end position="1111"/>
    </location>
</feature>
<dbReference type="STRING" id="1789683.A0A1X7R6I1"/>
<feature type="compositionally biased region" description="Polar residues" evidence="8">
    <location>
        <begin position="542"/>
        <end position="565"/>
    </location>
</feature>
<feature type="compositionally biased region" description="Basic and acidic residues" evidence="8">
    <location>
        <begin position="2061"/>
        <end position="2071"/>
    </location>
</feature>
<dbReference type="GO" id="GO:0070973">
    <property type="term" value="P:protein localization to endoplasmic reticulum exit site"/>
    <property type="evidence" value="ECO:0007669"/>
    <property type="project" value="TreeGrafter"/>
</dbReference>
<dbReference type="Pfam" id="PF12932">
    <property type="entry name" value="Sec16"/>
    <property type="match status" value="1"/>
</dbReference>
<dbReference type="GO" id="GO:0016192">
    <property type="term" value="P:vesicle-mediated transport"/>
    <property type="evidence" value="ECO:0007669"/>
    <property type="project" value="UniProtKB-KW"/>
</dbReference>
<evidence type="ECO:0000259" key="10">
    <source>
        <dbReference type="Pfam" id="PF12932"/>
    </source>
</evidence>
<feature type="compositionally biased region" description="Polar residues" evidence="8">
    <location>
        <begin position="2263"/>
        <end position="2273"/>
    </location>
</feature>
<keyword evidence="11" id="KW-0946">Virion</keyword>
<feature type="compositionally biased region" description="Basic residues" evidence="8">
    <location>
        <begin position="1"/>
        <end position="19"/>
    </location>
</feature>